<evidence type="ECO:0000256" key="1">
    <source>
        <dbReference type="SAM" id="Phobius"/>
    </source>
</evidence>
<keyword evidence="1" id="KW-1133">Transmembrane helix</keyword>
<reference evidence="2" key="1">
    <citation type="submission" date="2021-05" db="EMBL/GenBank/DDBJ databases">
        <authorList>
            <person name="Alioto T."/>
            <person name="Alioto T."/>
            <person name="Gomez Garrido J."/>
        </authorList>
    </citation>
    <scope>NUCLEOTIDE SEQUENCE</scope>
</reference>
<dbReference type="EMBL" id="HBUF01634229">
    <property type="protein sequence ID" value="CAG6783753.1"/>
    <property type="molecule type" value="Transcribed_RNA"/>
</dbReference>
<evidence type="ECO:0000313" key="2">
    <source>
        <dbReference type="EMBL" id="CAG6783753.1"/>
    </source>
</evidence>
<organism evidence="2">
    <name type="scientific">Cacopsylla melanoneura</name>
    <dbReference type="NCBI Taxonomy" id="428564"/>
    <lineage>
        <taxon>Eukaryota</taxon>
        <taxon>Metazoa</taxon>
        <taxon>Ecdysozoa</taxon>
        <taxon>Arthropoda</taxon>
        <taxon>Hexapoda</taxon>
        <taxon>Insecta</taxon>
        <taxon>Pterygota</taxon>
        <taxon>Neoptera</taxon>
        <taxon>Paraneoptera</taxon>
        <taxon>Hemiptera</taxon>
        <taxon>Sternorrhyncha</taxon>
        <taxon>Psylloidea</taxon>
        <taxon>Psyllidae</taxon>
        <taxon>Psyllinae</taxon>
        <taxon>Cacopsylla</taxon>
    </lineage>
</organism>
<sequence length="99" mass="11413">MSGLIKTNVSIVFEILFNLIWCLKVEFFFARTIRVKISSRLETGLLKRLSQLSNSLKFWGDVSQLNFSNGVFCFTCARSEDQKYIFRILDCPGKGFFSP</sequence>
<keyword evidence="1" id="KW-0812">Transmembrane</keyword>
<dbReference type="AlphaFoldDB" id="A0A8D9BEJ0"/>
<name>A0A8D9BEJ0_9HEMI</name>
<proteinExistence type="predicted"/>
<feature type="transmembrane region" description="Helical" evidence="1">
    <location>
        <begin position="12"/>
        <end position="30"/>
    </location>
</feature>
<protein>
    <submittedName>
        <fullName evidence="2">Uncharacterized protein</fullName>
    </submittedName>
</protein>
<keyword evidence="1" id="KW-0472">Membrane</keyword>
<accession>A0A8D9BEJ0</accession>